<evidence type="ECO:0000313" key="3">
    <source>
        <dbReference type="Proteomes" id="UP001596317"/>
    </source>
</evidence>
<proteinExistence type="predicted"/>
<sequence length="733" mass="74891">MPEEASELVYDPSQLEVLKPQIESLGHQLPDDPASPEFKELIDKLRPGHPHLAVAVQGMVRNTALDESNQIMQEAERNARRANAPIEKLREIFFVPNANGEAVFNKKAAAVAAVTGGLLLFAAIATYNPGGGAAATKPATASQGVTVTNGDGSTTTTYPDGSILIKKTDGSQEVKKPNGEVVVKTADGTITTTYPDGHTMVKTADGSSVETLSDGSKVNRDAAGNIISTTPPASVTGAENALLTGGPDGTTTTEAAELPVPPTGGAPAPTAQTDSYNPSEVGYTPAPAPYPTDAELASGVSTESPPAASDDPFSGTPYEAGIYNPTDAEVAAGYTAGKAPVSVPAPVTERVPVTFTPPASMAEQESALSTPVNQAEQSSVAAVTTSAPSPASVRLMVYRMGQNQQGGAQGSGEDNSGANAQPATSSSASSGGNAGATVVYRKASAAPLQVIRAGGAVSTPNTPEAVKNGPSTAGTATSETGGMTVFKKATPSTSLTRIVRPTSTSVENAPAESAPAPTPLAPTTDTGAPPQPTTLLAYAANNKVEGEAPATASPYRLGQRVLATLETGVYVAQGGGTLPIYASTQDGTLWRGTVSLDRTKRVLIVFDRAVLRDGTEVEVQASAYNLDGTPGLVAQYRDIAPTLANDLIRSAVSGVRDYVDAKLQATSTTTSTGGAVTVERQVPTIWESVAGSATGIFQLPTTQNTFVTVAQIKVGMQFALVYGPVKTEQDAGR</sequence>
<feature type="region of interest" description="Disordered" evidence="1">
    <location>
        <begin position="403"/>
        <end position="434"/>
    </location>
</feature>
<accession>A0ABW1ZQ83</accession>
<name>A0ABW1ZQ83_9DEIO</name>
<keyword evidence="3" id="KW-1185">Reference proteome</keyword>
<feature type="region of interest" description="Disordered" evidence="1">
    <location>
        <begin position="455"/>
        <end position="479"/>
    </location>
</feature>
<feature type="compositionally biased region" description="Low complexity" evidence="1">
    <location>
        <begin position="418"/>
        <end position="434"/>
    </location>
</feature>
<dbReference type="InterPro" id="IPR047002">
    <property type="entry name" value="Tcp10_C_sf"/>
</dbReference>
<feature type="compositionally biased region" description="Low complexity" evidence="1">
    <location>
        <begin position="509"/>
        <end position="528"/>
    </location>
</feature>
<dbReference type="Proteomes" id="UP001596317">
    <property type="component" value="Unassembled WGS sequence"/>
</dbReference>
<feature type="compositionally biased region" description="Low complexity" evidence="1">
    <location>
        <begin position="469"/>
        <end position="479"/>
    </location>
</feature>
<dbReference type="RefSeq" id="WP_380058607.1">
    <property type="nucleotide sequence ID" value="NZ_JBHSWB010000002.1"/>
</dbReference>
<protein>
    <submittedName>
        <fullName evidence="2">Uncharacterized protein</fullName>
    </submittedName>
</protein>
<reference evidence="3" key="1">
    <citation type="journal article" date="2019" name="Int. J. Syst. Evol. Microbiol.">
        <title>The Global Catalogue of Microorganisms (GCM) 10K type strain sequencing project: providing services to taxonomists for standard genome sequencing and annotation.</title>
        <authorList>
            <consortium name="The Broad Institute Genomics Platform"/>
            <consortium name="The Broad Institute Genome Sequencing Center for Infectious Disease"/>
            <person name="Wu L."/>
            <person name="Ma J."/>
        </authorList>
    </citation>
    <scope>NUCLEOTIDE SEQUENCE [LARGE SCALE GENOMIC DNA]</scope>
    <source>
        <strain evidence="3">CCUG 63830</strain>
    </source>
</reference>
<feature type="region of interest" description="Disordered" evidence="1">
    <location>
        <begin position="225"/>
        <end position="321"/>
    </location>
</feature>
<dbReference type="Gene3D" id="2.60.450.20">
    <property type="match status" value="1"/>
</dbReference>
<evidence type="ECO:0000313" key="2">
    <source>
        <dbReference type="EMBL" id="MFC6662624.1"/>
    </source>
</evidence>
<feature type="region of interest" description="Disordered" evidence="1">
    <location>
        <begin position="503"/>
        <end position="529"/>
    </location>
</feature>
<organism evidence="2 3">
    <name type="scientific">Deinococcus multiflagellatus</name>
    <dbReference type="NCBI Taxonomy" id="1656887"/>
    <lineage>
        <taxon>Bacteria</taxon>
        <taxon>Thermotogati</taxon>
        <taxon>Deinococcota</taxon>
        <taxon>Deinococci</taxon>
        <taxon>Deinococcales</taxon>
        <taxon>Deinococcaceae</taxon>
        <taxon>Deinococcus</taxon>
    </lineage>
</organism>
<dbReference type="EMBL" id="JBHSWB010000002">
    <property type="protein sequence ID" value="MFC6662624.1"/>
    <property type="molecule type" value="Genomic_DNA"/>
</dbReference>
<evidence type="ECO:0000256" key="1">
    <source>
        <dbReference type="SAM" id="MobiDB-lite"/>
    </source>
</evidence>
<comment type="caution">
    <text evidence="2">The sequence shown here is derived from an EMBL/GenBank/DDBJ whole genome shotgun (WGS) entry which is preliminary data.</text>
</comment>
<gene>
    <name evidence="2" type="ORF">ACFP90_21440</name>
</gene>